<reference evidence="2" key="1">
    <citation type="submission" date="2017-03" db="EMBL/GenBank/DDBJ databases">
        <authorList>
            <person name="Herbold C."/>
        </authorList>
    </citation>
    <scope>NUCLEOTIDE SEQUENCE [LARGE SCALE GENOMIC DNA]</scope>
</reference>
<keyword evidence="2" id="KW-1185">Reference proteome</keyword>
<dbReference type="EMBL" id="LT841358">
    <property type="protein sequence ID" value="SMH70439.1"/>
    <property type="molecule type" value="Genomic_DNA"/>
</dbReference>
<dbReference type="RefSeq" id="WP_157926583.1">
    <property type="nucleotide sequence ID" value="NZ_LT841358.1"/>
</dbReference>
<dbReference type="Proteomes" id="UP000230607">
    <property type="component" value="Chromosome 1"/>
</dbReference>
<name>A0A2H1FCR0_9ARCH</name>
<gene>
    <name evidence="1" type="ORF">NCS_10246</name>
</gene>
<sequence>MVLEKKDKKILDTMIEEEISKIPGLVKNIRLPQFQGVFQIANESEYVYGYTHGSIIGKFETYYFVVHSGKKPTGTEVDDIGKTIFAKSGEIRDAISKAR</sequence>
<dbReference type="OrthoDB" id="8770at2157"/>
<organism evidence="1 2">
    <name type="scientific">Candidatus Nitrosotalea okcheonensis</name>
    <dbReference type="NCBI Taxonomy" id="1903276"/>
    <lineage>
        <taxon>Archaea</taxon>
        <taxon>Nitrososphaerota</taxon>
        <taxon>Nitrososphaeria</taxon>
        <taxon>Nitrosotaleales</taxon>
        <taxon>Nitrosotaleaceae</taxon>
        <taxon>Nitrosotalea</taxon>
    </lineage>
</organism>
<protein>
    <submittedName>
        <fullName evidence="1">Uncharacterized protein</fullName>
    </submittedName>
</protein>
<evidence type="ECO:0000313" key="2">
    <source>
        <dbReference type="Proteomes" id="UP000230607"/>
    </source>
</evidence>
<evidence type="ECO:0000313" key="1">
    <source>
        <dbReference type="EMBL" id="SMH70439.1"/>
    </source>
</evidence>
<dbReference type="AlphaFoldDB" id="A0A2H1FCR0"/>
<proteinExistence type="predicted"/>
<accession>A0A2H1FCR0</accession>